<evidence type="ECO:0000313" key="3">
    <source>
        <dbReference type="Proteomes" id="UP000006906"/>
    </source>
</evidence>
<feature type="compositionally biased region" description="Basic residues" evidence="1">
    <location>
        <begin position="25"/>
        <end position="34"/>
    </location>
</feature>
<dbReference type="InParanoid" id="A0A2K3D4H9"/>
<dbReference type="KEGG" id="cre:CHLRE_12g526427v5"/>
<gene>
    <name evidence="2" type="ORF">CHLRE_12g526427v5</name>
</gene>
<sequence>MCLGSSTSATDGLHRRSQEAAEGHHQRHRRRRHIQPAPPPDPAPGRGRRSRVSSAVAPCEDATAEATHITQTWKGAQCRAPPSAWPPRTAVNDAPIGDGTACR</sequence>
<name>A0A2K3D4H9_CHLRE</name>
<dbReference type="GeneID" id="66055631"/>
<accession>A0A2K3D4H9</accession>
<proteinExistence type="predicted"/>
<dbReference type="Proteomes" id="UP000006906">
    <property type="component" value="Chromosome 12"/>
</dbReference>
<evidence type="ECO:0000256" key="1">
    <source>
        <dbReference type="SAM" id="MobiDB-lite"/>
    </source>
</evidence>
<reference evidence="2 3" key="1">
    <citation type="journal article" date="2007" name="Science">
        <title>The Chlamydomonas genome reveals the evolution of key animal and plant functions.</title>
        <authorList>
            <person name="Merchant S.S."/>
            <person name="Prochnik S.E."/>
            <person name="Vallon O."/>
            <person name="Harris E.H."/>
            <person name="Karpowicz S.J."/>
            <person name="Witman G.B."/>
            <person name="Terry A."/>
            <person name="Salamov A."/>
            <person name="Fritz-Laylin L.K."/>
            <person name="Marechal-Drouard L."/>
            <person name="Marshall W.F."/>
            <person name="Qu L.H."/>
            <person name="Nelson D.R."/>
            <person name="Sanderfoot A.A."/>
            <person name="Spalding M.H."/>
            <person name="Kapitonov V.V."/>
            <person name="Ren Q."/>
            <person name="Ferris P."/>
            <person name="Lindquist E."/>
            <person name="Shapiro H."/>
            <person name="Lucas S.M."/>
            <person name="Grimwood J."/>
            <person name="Schmutz J."/>
            <person name="Cardol P."/>
            <person name="Cerutti H."/>
            <person name="Chanfreau G."/>
            <person name="Chen C.L."/>
            <person name="Cognat V."/>
            <person name="Croft M.T."/>
            <person name="Dent R."/>
            <person name="Dutcher S."/>
            <person name="Fernandez E."/>
            <person name="Fukuzawa H."/>
            <person name="Gonzalez-Ballester D."/>
            <person name="Gonzalez-Halphen D."/>
            <person name="Hallmann A."/>
            <person name="Hanikenne M."/>
            <person name="Hippler M."/>
            <person name="Inwood W."/>
            <person name="Jabbari K."/>
            <person name="Kalanon M."/>
            <person name="Kuras R."/>
            <person name="Lefebvre P.A."/>
            <person name="Lemaire S.D."/>
            <person name="Lobanov A.V."/>
            <person name="Lohr M."/>
            <person name="Manuell A."/>
            <person name="Meier I."/>
            <person name="Mets L."/>
            <person name="Mittag M."/>
            <person name="Mittelmeier T."/>
            <person name="Moroney J.V."/>
            <person name="Moseley J."/>
            <person name="Napoli C."/>
            <person name="Nedelcu A.M."/>
            <person name="Niyogi K."/>
            <person name="Novoselov S.V."/>
            <person name="Paulsen I.T."/>
            <person name="Pazour G."/>
            <person name="Purton S."/>
            <person name="Ral J.P."/>
            <person name="Riano-Pachon D.M."/>
            <person name="Riekhof W."/>
            <person name="Rymarquis L."/>
            <person name="Schroda M."/>
            <person name="Stern D."/>
            <person name="Umen J."/>
            <person name="Willows R."/>
            <person name="Wilson N."/>
            <person name="Zimmer S.L."/>
            <person name="Allmer J."/>
            <person name="Balk J."/>
            <person name="Bisova K."/>
            <person name="Chen C.J."/>
            <person name="Elias M."/>
            <person name="Gendler K."/>
            <person name="Hauser C."/>
            <person name="Lamb M.R."/>
            <person name="Ledford H."/>
            <person name="Long J.C."/>
            <person name="Minagawa J."/>
            <person name="Page M.D."/>
            <person name="Pan J."/>
            <person name="Pootakham W."/>
            <person name="Roje S."/>
            <person name="Rose A."/>
            <person name="Stahlberg E."/>
            <person name="Terauchi A.M."/>
            <person name="Yang P."/>
            <person name="Ball S."/>
            <person name="Bowler C."/>
            <person name="Dieckmann C.L."/>
            <person name="Gladyshev V.N."/>
            <person name="Green P."/>
            <person name="Jorgensen R."/>
            <person name="Mayfield S."/>
            <person name="Mueller-Roeber B."/>
            <person name="Rajamani S."/>
            <person name="Sayre R.T."/>
            <person name="Brokstein P."/>
            <person name="Dubchak I."/>
            <person name="Goodstein D."/>
            <person name="Hornick L."/>
            <person name="Huang Y.W."/>
            <person name="Jhaveri J."/>
            <person name="Luo Y."/>
            <person name="Martinez D."/>
            <person name="Ngau W.C."/>
            <person name="Otillar B."/>
            <person name="Poliakov A."/>
            <person name="Porter A."/>
            <person name="Szajkowski L."/>
            <person name="Werner G."/>
            <person name="Zhou K."/>
            <person name="Grigoriev I.V."/>
            <person name="Rokhsar D.S."/>
            <person name="Grossman A.R."/>
        </authorList>
    </citation>
    <scope>NUCLEOTIDE SEQUENCE [LARGE SCALE GENOMIC DNA]</scope>
    <source>
        <strain evidence="3">CC-503</strain>
    </source>
</reference>
<dbReference type="AlphaFoldDB" id="A0A2K3D4H9"/>
<keyword evidence="3" id="KW-1185">Reference proteome</keyword>
<feature type="compositionally biased region" description="Polar residues" evidence="1">
    <location>
        <begin position="1"/>
        <end position="10"/>
    </location>
</feature>
<feature type="compositionally biased region" description="Basic and acidic residues" evidence="1">
    <location>
        <begin position="12"/>
        <end position="24"/>
    </location>
</feature>
<evidence type="ECO:0000313" key="2">
    <source>
        <dbReference type="EMBL" id="PNW75438.1"/>
    </source>
</evidence>
<feature type="region of interest" description="Disordered" evidence="1">
    <location>
        <begin position="1"/>
        <end position="103"/>
    </location>
</feature>
<organism evidence="2 3">
    <name type="scientific">Chlamydomonas reinhardtii</name>
    <name type="common">Chlamydomonas smithii</name>
    <dbReference type="NCBI Taxonomy" id="3055"/>
    <lineage>
        <taxon>Eukaryota</taxon>
        <taxon>Viridiplantae</taxon>
        <taxon>Chlorophyta</taxon>
        <taxon>core chlorophytes</taxon>
        <taxon>Chlorophyceae</taxon>
        <taxon>CS clade</taxon>
        <taxon>Chlamydomonadales</taxon>
        <taxon>Chlamydomonadaceae</taxon>
        <taxon>Chlamydomonas</taxon>
    </lineage>
</organism>
<protein>
    <submittedName>
        <fullName evidence="2">Uncharacterized protein</fullName>
    </submittedName>
</protein>
<dbReference type="Gramene" id="PNW75438">
    <property type="protein sequence ID" value="PNW75438"/>
    <property type="gene ID" value="CHLRE_12g526427v5"/>
</dbReference>
<dbReference type="RefSeq" id="XP_042918589.1">
    <property type="nucleotide sequence ID" value="XM_043068492.1"/>
</dbReference>
<dbReference type="EMBL" id="CM008973">
    <property type="protein sequence ID" value="PNW75438.1"/>
    <property type="molecule type" value="Genomic_DNA"/>
</dbReference>